<sequence>MHKQAFPWKRIVLATKNKGKIREFSRMFEGFDVEILTIADIPDMPEVIEDGETFEANARKKAETILNFTGLPALADDSGLEVDALGGQPGVYSARFAGPDATDSENNEKLTEMLKGVAEEKRQARFTSVLALAIPGGEILLAKGTCEGIIVLEPRGESGFGYDPHFFLPDKQQTMAELTPEEKNRISHRGAALRKLECLLKERFL</sequence>
<evidence type="ECO:0000256" key="1">
    <source>
        <dbReference type="ARBA" id="ARBA00008023"/>
    </source>
</evidence>
<feature type="binding site" evidence="10">
    <location>
        <position position="77"/>
    </location>
    <ligand>
        <name>Mg(2+)</name>
        <dbReference type="ChEBI" id="CHEBI:18420"/>
    </ligand>
</feature>
<reference evidence="12 14" key="1">
    <citation type="submission" date="2015-07" db="EMBL/GenBank/DDBJ databases">
        <title>Fjat-14205 dsm 2895.</title>
        <authorList>
            <person name="Liu B."/>
            <person name="Wang J."/>
            <person name="Zhu Y."/>
            <person name="Liu G."/>
            <person name="Chen Q."/>
            <person name="Chen Z."/>
            <person name="Lan J."/>
            <person name="Che J."/>
            <person name="Ge C."/>
            <person name="Shi H."/>
            <person name="Pan Z."/>
            <person name="Liu X."/>
        </authorList>
    </citation>
    <scope>NUCLEOTIDE SEQUENCE [LARGE SCALE GENOMIC DNA]</scope>
    <source>
        <strain evidence="12 14">DSM 2895</strain>
    </source>
</reference>
<comment type="catalytic activity">
    <reaction evidence="9 10">
        <text>XTP + H2O = XMP + diphosphate + H(+)</text>
        <dbReference type="Rhea" id="RHEA:28610"/>
        <dbReference type="ChEBI" id="CHEBI:15377"/>
        <dbReference type="ChEBI" id="CHEBI:15378"/>
        <dbReference type="ChEBI" id="CHEBI:33019"/>
        <dbReference type="ChEBI" id="CHEBI:57464"/>
        <dbReference type="ChEBI" id="CHEBI:61314"/>
        <dbReference type="EC" id="3.6.1.66"/>
    </reaction>
</comment>
<dbReference type="RefSeq" id="WP_043067291.1">
    <property type="nucleotide sequence ID" value="NZ_BJOA01000034.1"/>
</dbReference>
<keyword evidence="14" id="KW-1185">Reference proteome</keyword>
<dbReference type="Proteomes" id="UP000037269">
    <property type="component" value="Unassembled WGS sequence"/>
</dbReference>
<evidence type="ECO:0000256" key="7">
    <source>
        <dbReference type="ARBA" id="ARBA00023080"/>
    </source>
</evidence>
<dbReference type="GO" id="GO:0009146">
    <property type="term" value="P:purine nucleoside triphosphate catabolic process"/>
    <property type="evidence" value="ECO:0007669"/>
    <property type="project" value="UniProtKB-UniRule"/>
</dbReference>
<comment type="similarity">
    <text evidence="1 10 11">Belongs to the HAM1 NTPase family.</text>
</comment>
<comment type="catalytic activity">
    <reaction evidence="8 10">
        <text>dITP + H2O = dIMP + diphosphate + H(+)</text>
        <dbReference type="Rhea" id="RHEA:28342"/>
        <dbReference type="ChEBI" id="CHEBI:15377"/>
        <dbReference type="ChEBI" id="CHEBI:15378"/>
        <dbReference type="ChEBI" id="CHEBI:33019"/>
        <dbReference type="ChEBI" id="CHEBI:61194"/>
        <dbReference type="ChEBI" id="CHEBI:61382"/>
        <dbReference type="EC" id="3.6.1.66"/>
    </reaction>
</comment>
<keyword evidence="7 10" id="KW-0546">Nucleotide metabolism</keyword>
<evidence type="ECO:0000256" key="3">
    <source>
        <dbReference type="ARBA" id="ARBA00022723"/>
    </source>
</evidence>
<keyword evidence="4 10" id="KW-0547">Nucleotide-binding</keyword>
<dbReference type="PATRIC" id="fig|47500.8.peg.2331"/>
<dbReference type="EC" id="3.6.1.66" evidence="10"/>
<evidence type="ECO:0000313" key="15">
    <source>
        <dbReference type="Proteomes" id="UP000182836"/>
    </source>
</evidence>
<comment type="function">
    <text evidence="10">Pyrophosphatase that catalyzes the hydrolysis of nucleoside triphosphates to their monophosphate derivatives, with a high preference for the non-canonical purine nucleotides XTP (xanthosine triphosphate), dITP (deoxyinosine triphosphate) and ITP. Seems to function as a house-cleaning enzyme that removes non-canonical purine nucleotides from the nucleotide pool, thus preventing their incorporation into DNA/RNA and avoiding chromosomal lesions.</text>
</comment>
<dbReference type="AlphaFoldDB" id="A0A0D1XEF5"/>
<dbReference type="GO" id="GO:0017111">
    <property type="term" value="F:ribonucleoside triphosphate phosphatase activity"/>
    <property type="evidence" value="ECO:0007669"/>
    <property type="project" value="InterPro"/>
</dbReference>
<feature type="binding site" evidence="10">
    <location>
        <begin position="160"/>
        <end position="163"/>
    </location>
    <ligand>
        <name>substrate</name>
    </ligand>
</feature>
<reference evidence="13 15" key="2">
    <citation type="submission" date="2016-10" db="EMBL/GenBank/DDBJ databases">
        <authorList>
            <person name="de Groot N.N."/>
        </authorList>
    </citation>
    <scope>NUCLEOTIDE SEQUENCE [LARGE SCALE GENOMIC DNA]</scope>
    <source>
        <strain evidence="13 15">DSM 2895</strain>
    </source>
</reference>
<gene>
    <name evidence="12" type="ORF">AF333_05725</name>
    <name evidence="13" type="ORF">SAMN04487909_11793</name>
</gene>
<evidence type="ECO:0000256" key="6">
    <source>
        <dbReference type="ARBA" id="ARBA00022842"/>
    </source>
</evidence>
<dbReference type="STRING" id="47500.AF333_05725"/>
<protein>
    <recommendedName>
        <fullName evidence="10">dITP/XTP pyrophosphatase</fullName>
        <ecNumber evidence="10">3.6.1.66</ecNumber>
    </recommendedName>
    <alternativeName>
        <fullName evidence="10">Non-canonical purine NTP pyrophosphatase</fullName>
    </alternativeName>
    <alternativeName>
        <fullName evidence="10">Non-standard purine NTP pyrophosphatase</fullName>
    </alternativeName>
    <alternativeName>
        <fullName evidence="10">Nucleoside-triphosphate diphosphatase</fullName>
    </alternativeName>
    <alternativeName>
        <fullName evidence="10">Nucleoside-triphosphate pyrophosphatase</fullName>
        <shortName evidence="10">NTPase</shortName>
    </alternativeName>
</protein>
<comment type="caution">
    <text evidence="10">Lacks conserved residue(s) required for the propagation of feature annotation.</text>
</comment>
<evidence type="ECO:0000256" key="10">
    <source>
        <dbReference type="HAMAP-Rule" id="MF_01405"/>
    </source>
</evidence>
<comment type="subunit">
    <text evidence="2 10">Homodimer.</text>
</comment>
<dbReference type="PANTHER" id="PTHR11067">
    <property type="entry name" value="INOSINE TRIPHOSPHATE PYROPHOSPHATASE/HAM1 PROTEIN"/>
    <property type="match status" value="1"/>
</dbReference>
<name>A0A0D1XEF5_ANEMI</name>
<evidence type="ECO:0000313" key="12">
    <source>
        <dbReference type="EMBL" id="KON95054.1"/>
    </source>
</evidence>
<dbReference type="Proteomes" id="UP000182836">
    <property type="component" value="Unassembled WGS sequence"/>
</dbReference>
<dbReference type="GO" id="GO:0035870">
    <property type="term" value="F:dITP diphosphatase activity"/>
    <property type="evidence" value="ECO:0007669"/>
    <property type="project" value="UniProtKB-UniRule"/>
</dbReference>
<evidence type="ECO:0000256" key="9">
    <source>
        <dbReference type="ARBA" id="ARBA00052017"/>
    </source>
</evidence>
<evidence type="ECO:0000256" key="8">
    <source>
        <dbReference type="ARBA" id="ARBA00051875"/>
    </source>
</evidence>
<dbReference type="OrthoDB" id="9807456at2"/>
<evidence type="ECO:0000256" key="11">
    <source>
        <dbReference type="RuleBase" id="RU003781"/>
    </source>
</evidence>
<dbReference type="Pfam" id="PF01725">
    <property type="entry name" value="Ham1p_like"/>
    <property type="match status" value="1"/>
</dbReference>
<dbReference type="PANTHER" id="PTHR11067:SF9">
    <property type="entry name" value="INOSINE TRIPHOSPHATE PYROPHOSPHATASE"/>
    <property type="match status" value="1"/>
</dbReference>
<feature type="binding site" evidence="10">
    <location>
        <begin position="15"/>
        <end position="20"/>
    </location>
    <ligand>
        <name>substrate</name>
    </ligand>
</feature>
<proteinExistence type="inferred from homology"/>
<dbReference type="NCBIfam" id="TIGR00042">
    <property type="entry name" value="RdgB/HAM1 family non-canonical purine NTP pyrophosphatase"/>
    <property type="match status" value="1"/>
</dbReference>
<dbReference type="InterPro" id="IPR029001">
    <property type="entry name" value="ITPase-like_fam"/>
</dbReference>
<dbReference type="GO" id="GO:0046872">
    <property type="term" value="F:metal ion binding"/>
    <property type="evidence" value="ECO:0007669"/>
    <property type="project" value="UniProtKB-KW"/>
</dbReference>
<evidence type="ECO:0000256" key="4">
    <source>
        <dbReference type="ARBA" id="ARBA00022741"/>
    </source>
</evidence>
<evidence type="ECO:0000313" key="14">
    <source>
        <dbReference type="Proteomes" id="UP000037269"/>
    </source>
</evidence>
<feature type="binding site" evidence="10">
    <location>
        <position position="78"/>
    </location>
    <ligand>
        <name>substrate</name>
    </ligand>
</feature>
<dbReference type="EMBL" id="LGUG01000004">
    <property type="protein sequence ID" value="KON95054.1"/>
    <property type="molecule type" value="Genomic_DNA"/>
</dbReference>
<keyword evidence="6 10" id="KW-0460">Magnesium</keyword>
<feature type="binding site" evidence="10">
    <location>
        <position position="183"/>
    </location>
    <ligand>
        <name>substrate</name>
    </ligand>
</feature>
<evidence type="ECO:0000256" key="5">
    <source>
        <dbReference type="ARBA" id="ARBA00022801"/>
    </source>
</evidence>
<dbReference type="GeneID" id="42304701"/>
<dbReference type="GO" id="GO:0036222">
    <property type="term" value="F:XTP diphosphatase activity"/>
    <property type="evidence" value="ECO:0007669"/>
    <property type="project" value="UniProtKB-UniRule"/>
</dbReference>
<dbReference type="CDD" id="cd00515">
    <property type="entry name" value="HAM1"/>
    <property type="match status" value="1"/>
</dbReference>
<dbReference type="NCBIfam" id="NF011397">
    <property type="entry name" value="PRK14822.1"/>
    <property type="match status" value="1"/>
</dbReference>
<dbReference type="GO" id="GO:0005829">
    <property type="term" value="C:cytosol"/>
    <property type="evidence" value="ECO:0007669"/>
    <property type="project" value="TreeGrafter"/>
</dbReference>
<dbReference type="HAMAP" id="MF_01405">
    <property type="entry name" value="Non_canon_purine_NTPase"/>
    <property type="match status" value="1"/>
</dbReference>
<dbReference type="GO" id="GO:0009117">
    <property type="term" value="P:nucleotide metabolic process"/>
    <property type="evidence" value="ECO:0007669"/>
    <property type="project" value="UniProtKB-KW"/>
</dbReference>
<dbReference type="FunFam" id="3.90.950.10:FF:000001">
    <property type="entry name" value="dITP/XTP pyrophosphatase"/>
    <property type="match status" value="1"/>
</dbReference>
<keyword evidence="5 10" id="KW-0378">Hydrolase</keyword>
<dbReference type="Gene3D" id="3.90.950.10">
    <property type="match status" value="1"/>
</dbReference>
<comment type="catalytic activity">
    <reaction evidence="10">
        <text>ITP + H2O = IMP + diphosphate + H(+)</text>
        <dbReference type="Rhea" id="RHEA:29399"/>
        <dbReference type="ChEBI" id="CHEBI:15377"/>
        <dbReference type="ChEBI" id="CHEBI:15378"/>
        <dbReference type="ChEBI" id="CHEBI:33019"/>
        <dbReference type="ChEBI" id="CHEBI:58053"/>
        <dbReference type="ChEBI" id="CHEBI:61402"/>
        <dbReference type="EC" id="3.6.1.66"/>
    </reaction>
</comment>
<evidence type="ECO:0000256" key="2">
    <source>
        <dbReference type="ARBA" id="ARBA00011738"/>
    </source>
</evidence>
<comment type="cofactor">
    <cofactor evidence="10">
        <name>Mg(2+)</name>
        <dbReference type="ChEBI" id="CHEBI:18420"/>
    </cofactor>
    <text evidence="10">Binds 1 Mg(2+) ion per subunit.</text>
</comment>
<keyword evidence="3 10" id="KW-0479">Metal-binding</keyword>
<dbReference type="InterPro" id="IPR020922">
    <property type="entry name" value="dITP/XTP_pyrophosphatase"/>
</dbReference>
<feature type="binding site" evidence="10">
    <location>
        <begin position="188"/>
        <end position="189"/>
    </location>
    <ligand>
        <name>substrate</name>
    </ligand>
</feature>
<dbReference type="GO" id="GO:0036220">
    <property type="term" value="F:ITP diphosphatase activity"/>
    <property type="evidence" value="ECO:0007669"/>
    <property type="project" value="UniProtKB-UniRule"/>
</dbReference>
<accession>A0A0D1XEF5</accession>
<organism evidence="12 14">
    <name type="scientific">Aneurinibacillus migulanus</name>
    <name type="common">Bacillus migulanus</name>
    <dbReference type="NCBI Taxonomy" id="47500"/>
    <lineage>
        <taxon>Bacteria</taxon>
        <taxon>Bacillati</taxon>
        <taxon>Bacillota</taxon>
        <taxon>Bacilli</taxon>
        <taxon>Bacillales</taxon>
        <taxon>Paenibacillaceae</taxon>
        <taxon>Aneurinibacillus group</taxon>
        <taxon>Aneurinibacillus</taxon>
    </lineage>
</organism>
<dbReference type="SUPFAM" id="SSF52972">
    <property type="entry name" value="ITPase-like"/>
    <property type="match status" value="1"/>
</dbReference>
<evidence type="ECO:0000313" key="13">
    <source>
        <dbReference type="EMBL" id="SDJ42191.1"/>
    </source>
</evidence>
<dbReference type="EMBL" id="FNED01000017">
    <property type="protein sequence ID" value="SDJ42191.1"/>
    <property type="molecule type" value="Genomic_DNA"/>
</dbReference>
<feature type="active site" description="Proton acceptor" evidence="10">
    <location>
        <position position="77"/>
    </location>
</feature>
<dbReference type="GO" id="GO:0000166">
    <property type="term" value="F:nucleotide binding"/>
    <property type="evidence" value="ECO:0007669"/>
    <property type="project" value="UniProtKB-KW"/>
</dbReference>
<dbReference type="InterPro" id="IPR002637">
    <property type="entry name" value="RdgB/HAM1"/>
</dbReference>